<keyword evidence="9 13" id="KW-0066">ATP synthesis</keyword>
<dbReference type="InterPro" id="IPR050059">
    <property type="entry name" value="ATP_synthase_B_chain"/>
</dbReference>
<keyword evidence="2 13" id="KW-0813">Transport</keyword>
<dbReference type="OrthoDB" id="466272at2"/>
<dbReference type="PANTHER" id="PTHR33445:SF2">
    <property type="entry name" value="ATP SYNTHASE SUBUNIT B', CHLOROPLASTIC"/>
    <property type="match status" value="1"/>
</dbReference>
<dbReference type="CDD" id="cd06503">
    <property type="entry name" value="ATP-synt_Fo_b"/>
    <property type="match status" value="1"/>
</dbReference>
<evidence type="ECO:0000256" key="11">
    <source>
        <dbReference type="ARBA" id="ARBA00025614"/>
    </source>
</evidence>
<evidence type="ECO:0000256" key="13">
    <source>
        <dbReference type="HAMAP-Rule" id="MF_01398"/>
    </source>
</evidence>
<accession>A0A5K7YSR9</accession>
<dbReference type="EMBL" id="AP021874">
    <property type="protein sequence ID" value="BBO71350.1"/>
    <property type="molecule type" value="Genomic_DNA"/>
</dbReference>
<dbReference type="GO" id="GO:0045259">
    <property type="term" value="C:proton-transporting ATP synthase complex"/>
    <property type="evidence" value="ECO:0007669"/>
    <property type="project" value="UniProtKB-KW"/>
</dbReference>
<evidence type="ECO:0000256" key="3">
    <source>
        <dbReference type="ARBA" id="ARBA00022547"/>
    </source>
</evidence>
<dbReference type="NCBIfam" id="TIGR03321">
    <property type="entry name" value="alt_F1F0_F0_B"/>
    <property type="match status" value="1"/>
</dbReference>
<dbReference type="GO" id="GO:0005886">
    <property type="term" value="C:plasma membrane"/>
    <property type="evidence" value="ECO:0007669"/>
    <property type="project" value="UniProtKB-SubCell"/>
</dbReference>
<name>A0A5K7YSR9_9BACT</name>
<dbReference type="HAMAP" id="MF_01398">
    <property type="entry name" value="ATP_synth_b_bprime"/>
    <property type="match status" value="1"/>
</dbReference>
<sequence>MLIDWFTVCAQIVNFLVLVALLKHFLYAPILRAMDAREQTIAGRLAEARQKAAAARAAEQSFLEKNREIADQTAGMLAMAKQDADARRAELIDQARQEVVTLKTGWQAAVVREQEAFVRHLRQMAGRQVYAVSRRVLADLCNASLEARTVDVFLSRLRGLAPADRQKFAEAVQATDAALTVRSAFPLSRGLQDTLTAAVHDMIAPGVAVGFETVPDLIMGIELKTRGRKISWNLEDYLAILETRARAALAQPVQPMGG</sequence>
<evidence type="ECO:0000256" key="10">
    <source>
        <dbReference type="ARBA" id="ARBA00025198"/>
    </source>
</evidence>
<dbReference type="AlphaFoldDB" id="A0A5K7YSR9"/>
<keyword evidence="3 13" id="KW-0138">CF(0)</keyword>
<evidence type="ECO:0000256" key="2">
    <source>
        <dbReference type="ARBA" id="ARBA00022448"/>
    </source>
</evidence>
<dbReference type="GO" id="GO:0012505">
    <property type="term" value="C:endomembrane system"/>
    <property type="evidence" value="ECO:0007669"/>
    <property type="project" value="UniProtKB-SubCell"/>
</dbReference>
<dbReference type="Pfam" id="PF00430">
    <property type="entry name" value="ATP-synt_B"/>
    <property type="match status" value="1"/>
</dbReference>
<evidence type="ECO:0000313" key="15">
    <source>
        <dbReference type="Proteomes" id="UP000427906"/>
    </source>
</evidence>
<proteinExistence type="inferred from homology"/>
<comment type="similarity">
    <text evidence="1 13">Belongs to the ATPase B chain family.</text>
</comment>
<dbReference type="RefSeq" id="WP_155319205.1">
    <property type="nucleotide sequence ID" value="NZ_AP021874.1"/>
</dbReference>
<dbReference type="PANTHER" id="PTHR33445">
    <property type="entry name" value="ATP SYNTHASE SUBUNIT B', CHLOROPLASTIC"/>
    <property type="match status" value="1"/>
</dbReference>
<evidence type="ECO:0000256" key="12">
    <source>
        <dbReference type="ARBA" id="ARBA00037847"/>
    </source>
</evidence>
<evidence type="ECO:0000256" key="7">
    <source>
        <dbReference type="ARBA" id="ARBA00023065"/>
    </source>
</evidence>
<evidence type="ECO:0000256" key="1">
    <source>
        <dbReference type="ARBA" id="ARBA00005513"/>
    </source>
</evidence>
<reference evidence="14 15" key="1">
    <citation type="submission" date="2019-11" db="EMBL/GenBank/DDBJ databases">
        <title>Comparative genomics of hydrocarbon-degrading Desulfosarcina strains.</title>
        <authorList>
            <person name="Watanabe M."/>
            <person name="Kojima H."/>
            <person name="Fukui M."/>
        </authorList>
    </citation>
    <scope>NUCLEOTIDE SEQUENCE [LARGE SCALE GENOMIC DNA]</scope>
    <source>
        <strain evidence="14 15">PL12</strain>
    </source>
</reference>
<dbReference type="Proteomes" id="UP000427906">
    <property type="component" value="Chromosome"/>
</dbReference>
<evidence type="ECO:0000256" key="8">
    <source>
        <dbReference type="ARBA" id="ARBA00023136"/>
    </source>
</evidence>
<keyword evidence="7 13" id="KW-0406">Ion transport</keyword>
<comment type="subcellular location">
    <subcellularLocation>
        <location evidence="13">Cell membrane</location>
        <topology evidence="13">Single-pass membrane protein</topology>
    </subcellularLocation>
    <subcellularLocation>
        <location evidence="12">Endomembrane system</location>
        <topology evidence="12">Single-pass membrane protein</topology>
    </subcellularLocation>
</comment>
<feature type="transmembrane region" description="Helical" evidence="13">
    <location>
        <begin position="12"/>
        <end position="31"/>
    </location>
</feature>
<comment type="subunit">
    <text evidence="13">F-type ATPases have 2 components, F(1) - the catalytic core - and F(0) - the membrane proton channel. F(1) has five subunits: alpha(3), beta(3), gamma(1), delta(1), epsilon(1). F(0) has three main subunits: a(1), b(2) and c(10-14). The alpha and beta chains form an alternating ring which encloses part of the gamma chain. F(1) is attached to F(0) by a central stalk formed by the gamma and epsilon chains, while a peripheral stalk is formed by the delta and b chains.</text>
</comment>
<keyword evidence="8 13" id="KW-0472">Membrane</keyword>
<evidence type="ECO:0000313" key="14">
    <source>
        <dbReference type="EMBL" id="BBO71350.1"/>
    </source>
</evidence>
<dbReference type="InterPro" id="IPR002146">
    <property type="entry name" value="ATP_synth_b/b'su_bac/chlpt"/>
</dbReference>
<keyword evidence="15" id="KW-1185">Reference proteome</keyword>
<keyword evidence="6 13" id="KW-1133">Transmembrane helix</keyword>
<dbReference type="GO" id="GO:0046933">
    <property type="term" value="F:proton-transporting ATP synthase activity, rotational mechanism"/>
    <property type="evidence" value="ECO:0007669"/>
    <property type="project" value="UniProtKB-UniRule"/>
</dbReference>
<comment type="function">
    <text evidence="10 13">F(1)F(0) ATP synthase produces ATP from ADP in the presence of a proton or sodium gradient. F-type ATPases consist of two structural domains, F(1) containing the extramembraneous catalytic core and F(0) containing the membrane proton channel, linked together by a central stalk and a peripheral stalk. During catalysis, ATP synthesis in the catalytic domain of F(1) is coupled via a rotary mechanism of the central stalk subunits to proton translocation.</text>
</comment>
<evidence type="ECO:0000256" key="4">
    <source>
        <dbReference type="ARBA" id="ARBA00022692"/>
    </source>
</evidence>
<keyword evidence="5 13" id="KW-0375">Hydrogen ion transport</keyword>
<gene>
    <name evidence="13" type="primary">atpF</name>
    <name evidence="14" type="ORF">DSCA_52800</name>
</gene>
<evidence type="ECO:0000256" key="6">
    <source>
        <dbReference type="ARBA" id="ARBA00022989"/>
    </source>
</evidence>
<dbReference type="GO" id="GO:0046961">
    <property type="term" value="F:proton-transporting ATPase activity, rotational mechanism"/>
    <property type="evidence" value="ECO:0007669"/>
    <property type="project" value="TreeGrafter"/>
</dbReference>
<keyword evidence="4 13" id="KW-0812">Transmembrane</keyword>
<organism evidence="14 15">
    <name type="scientific">Desulfosarcina alkanivorans</name>
    <dbReference type="NCBI Taxonomy" id="571177"/>
    <lineage>
        <taxon>Bacteria</taxon>
        <taxon>Pseudomonadati</taxon>
        <taxon>Thermodesulfobacteriota</taxon>
        <taxon>Desulfobacteria</taxon>
        <taxon>Desulfobacterales</taxon>
        <taxon>Desulfosarcinaceae</taxon>
        <taxon>Desulfosarcina</taxon>
    </lineage>
</organism>
<evidence type="ECO:0000256" key="5">
    <source>
        <dbReference type="ARBA" id="ARBA00022781"/>
    </source>
</evidence>
<dbReference type="KEGG" id="dalk:DSCA_52800"/>
<protein>
    <recommendedName>
        <fullName evidence="13">ATP synthase subunit b</fullName>
    </recommendedName>
    <alternativeName>
        <fullName evidence="13">ATP synthase F(0) sector subunit b</fullName>
    </alternativeName>
    <alternativeName>
        <fullName evidence="13">ATPase subunit I</fullName>
    </alternativeName>
    <alternativeName>
        <fullName evidence="13">F-type ATPase subunit b</fullName>
        <shortName evidence="13">F-ATPase subunit b</shortName>
    </alternativeName>
</protein>
<dbReference type="InterPro" id="IPR017707">
    <property type="entry name" value="Alt_ATP_synth_F0_bsu"/>
</dbReference>
<keyword evidence="13" id="KW-1003">Cell membrane</keyword>
<comment type="function">
    <text evidence="11">Component of the F(0) channel, it forms part of the peripheral stalk, linking F(1) to F(0). The b'-subunit is a diverged and duplicated form of b found in plants and photosynthetic bacteria.</text>
</comment>
<evidence type="ECO:0000256" key="9">
    <source>
        <dbReference type="ARBA" id="ARBA00023310"/>
    </source>
</evidence>